<evidence type="ECO:0000256" key="2">
    <source>
        <dbReference type="ARBA" id="ARBA00023157"/>
    </source>
</evidence>
<evidence type="ECO:0000259" key="5">
    <source>
        <dbReference type="SMART" id="SM00856"/>
    </source>
</evidence>
<dbReference type="GO" id="GO:0004857">
    <property type="term" value="F:enzyme inhibitor activity"/>
    <property type="evidence" value="ECO:0007669"/>
    <property type="project" value="InterPro"/>
</dbReference>
<dbReference type="NCBIfam" id="TIGR01614">
    <property type="entry name" value="PME_inhib"/>
    <property type="match status" value="1"/>
</dbReference>
<feature type="chain" id="PRO_5013134620" evidence="4">
    <location>
        <begin position="28"/>
        <end position="177"/>
    </location>
</feature>
<dbReference type="SMART" id="SM00856">
    <property type="entry name" value="PMEI"/>
    <property type="match status" value="1"/>
</dbReference>
<dbReference type="InterPro" id="IPR034087">
    <property type="entry name" value="C/VIF1"/>
</dbReference>
<keyword evidence="2" id="KW-1015">Disulfide bond</keyword>
<dbReference type="PANTHER" id="PTHR36710:SF18">
    <property type="entry name" value="PECTINESTERASE INHIBITOR 5-RELATED"/>
    <property type="match status" value="1"/>
</dbReference>
<keyword evidence="1 4" id="KW-0732">Signal</keyword>
<evidence type="ECO:0000256" key="4">
    <source>
        <dbReference type="SAM" id="SignalP"/>
    </source>
</evidence>
<dbReference type="Pfam" id="PF04043">
    <property type="entry name" value="PMEI"/>
    <property type="match status" value="1"/>
</dbReference>
<proteinExistence type="inferred from homology"/>
<dbReference type="FunCoup" id="A0A1Q3BUX2">
    <property type="interactions" value="42"/>
</dbReference>
<name>A0A1Q3BUX2_CEPFO</name>
<dbReference type="Proteomes" id="UP000187406">
    <property type="component" value="Unassembled WGS sequence"/>
</dbReference>
<dbReference type="EMBL" id="BDDD01000931">
    <property type="protein sequence ID" value="GAV71688.1"/>
    <property type="molecule type" value="Genomic_DNA"/>
</dbReference>
<protein>
    <submittedName>
        <fullName evidence="6">PMEI domain-containing protein</fullName>
    </submittedName>
</protein>
<feature type="signal peptide" evidence="4">
    <location>
        <begin position="1"/>
        <end position="27"/>
    </location>
</feature>
<accession>A0A1Q3BUX2</accession>
<dbReference type="InterPro" id="IPR006501">
    <property type="entry name" value="Pectinesterase_inhib_dom"/>
</dbReference>
<reference evidence="7" key="1">
    <citation type="submission" date="2016-04" db="EMBL/GenBank/DDBJ databases">
        <title>Cephalotus genome sequencing.</title>
        <authorList>
            <person name="Fukushima K."/>
            <person name="Hasebe M."/>
            <person name="Fang X."/>
        </authorList>
    </citation>
    <scope>NUCLEOTIDE SEQUENCE [LARGE SCALE GENOMIC DNA]</scope>
    <source>
        <strain evidence="7">cv. St1</strain>
    </source>
</reference>
<comment type="caution">
    <text evidence="6">The sequence shown here is derived from an EMBL/GenBank/DDBJ whole genome shotgun (WGS) entry which is preliminary data.</text>
</comment>
<organism evidence="6 7">
    <name type="scientific">Cephalotus follicularis</name>
    <name type="common">Albany pitcher plant</name>
    <dbReference type="NCBI Taxonomy" id="3775"/>
    <lineage>
        <taxon>Eukaryota</taxon>
        <taxon>Viridiplantae</taxon>
        <taxon>Streptophyta</taxon>
        <taxon>Embryophyta</taxon>
        <taxon>Tracheophyta</taxon>
        <taxon>Spermatophyta</taxon>
        <taxon>Magnoliopsida</taxon>
        <taxon>eudicotyledons</taxon>
        <taxon>Gunneridae</taxon>
        <taxon>Pentapetalae</taxon>
        <taxon>rosids</taxon>
        <taxon>fabids</taxon>
        <taxon>Oxalidales</taxon>
        <taxon>Cephalotaceae</taxon>
        <taxon>Cephalotus</taxon>
    </lineage>
</organism>
<comment type="similarity">
    <text evidence="3">Belongs to the PMEI family.</text>
</comment>
<feature type="domain" description="Pectinesterase inhibitor" evidence="5">
    <location>
        <begin position="26"/>
        <end position="170"/>
    </location>
</feature>
<dbReference type="InParanoid" id="A0A1Q3BUX2"/>
<gene>
    <name evidence="6" type="ORF">CFOL_v3_15178</name>
</gene>
<dbReference type="InterPro" id="IPR052421">
    <property type="entry name" value="PCW_Enzyme_Inhibitor"/>
</dbReference>
<dbReference type="Gene3D" id="1.20.140.40">
    <property type="entry name" value="Invertase/pectin methylesterase inhibitor family protein"/>
    <property type="match status" value="1"/>
</dbReference>
<dbReference type="PANTHER" id="PTHR36710">
    <property type="entry name" value="PECTINESTERASE INHIBITOR-LIKE"/>
    <property type="match status" value="1"/>
</dbReference>
<evidence type="ECO:0000256" key="1">
    <source>
        <dbReference type="ARBA" id="ARBA00022729"/>
    </source>
</evidence>
<dbReference type="FunFam" id="1.20.140.40:FF:000009">
    <property type="entry name" value="Invertase/pectin methylesterase inhibitor family protein"/>
    <property type="match status" value="1"/>
</dbReference>
<dbReference type="CDD" id="cd15796">
    <property type="entry name" value="CIF_like"/>
    <property type="match status" value="1"/>
</dbReference>
<sequence length="177" mass="19601">MKKHFPFSSPIFLLHVLIPILLPLIQCDDLIDQTCKETPFYDLCVNTLEPISRSTKTDVKGLAGIMANILLSNVTDTLNYIQVLIKQTTDQQLEKALANCAELYIPEVKYNLPQAIDALMKGDYAFANYVISDAAKEADACERSFSDSTKSPLTCRNQLVSNLCDVAVGILNVLLKS</sequence>
<evidence type="ECO:0000313" key="7">
    <source>
        <dbReference type="Proteomes" id="UP000187406"/>
    </source>
</evidence>
<dbReference type="STRING" id="3775.A0A1Q3BUX2"/>
<dbReference type="AlphaFoldDB" id="A0A1Q3BUX2"/>
<dbReference type="InterPro" id="IPR035513">
    <property type="entry name" value="Invertase/methylesterase_inhib"/>
</dbReference>
<evidence type="ECO:0000256" key="3">
    <source>
        <dbReference type="ARBA" id="ARBA00038471"/>
    </source>
</evidence>
<keyword evidence="7" id="KW-1185">Reference proteome</keyword>
<dbReference type="OrthoDB" id="764172at2759"/>
<dbReference type="SUPFAM" id="SSF101148">
    <property type="entry name" value="Plant invertase/pectin methylesterase inhibitor"/>
    <property type="match status" value="1"/>
</dbReference>
<evidence type="ECO:0000313" key="6">
    <source>
        <dbReference type="EMBL" id="GAV71688.1"/>
    </source>
</evidence>